<keyword evidence="14" id="KW-0186">Copper</keyword>
<evidence type="ECO:0000256" key="10">
    <source>
        <dbReference type="ARBA" id="ARBA00022737"/>
    </source>
</evidence>
<evidence type="ECO:0000256" key="4">
    <source>
        <dbReference type="ARBA" id="ARBA00007492"/>
    </source>
</evidence>
<proteinExistence type="inferred from homology"/>
<keyword evidence="13" id="KW-0560">Oxidoreductase</keyword>
<keyword evidence="6" id="KW-0964">Secreted</keyword>
<comment type="similarity">
    <text evidence="4">Belongs to the lysyl oxidase family.</text>
</comment>
<evidence type="ECO:0000256" key="7">
    <source>
        <dbReference type="ARBA" id="ARBA00022692"/>
    </source>
</evidence>
<keyword evidence="9" id="KW-0732">Signal</keyword>
<dbReference type="Gene3D" id="1.20.1250.20">
    <property type="entry name" value="MFS general substrate transporter like domains"/>
    <property type="match status" value="1"/>
</dbReference>
<gene>
    <name evidence="25" type="ORF">DCHRY22_LOCUS8690</name>
</gene>
<keyword evidence="10" id="KW-0677">Repeat</keyword>
<dbReference type="InterPro" id="IPR036259">
    <property type="entry name" value="MFS_trans_sf"/>
</dbReference>
<evidence type="ECO:0000256" key="14">
    <source>
        <dbReference type="ARBA" id="ARBA00023008"/>
    </source>
</evidence>
<evidence type="ECO:0000256" key="11">
    <source>
        <dbReference type="ARBA" id="ARBA00022772"/>
    </source>
</evidence>
<evidence type="ECO:0000256" key="8">
    <source>
        <dbReference type="ARBA" id="ARBA00022723"/>
    </source>
</evidence>
<dbReference type="GO" id="GO:0004720">
    <property type="term" value="F:protein-lysine 6-oxidase activity"/>
    <property type="evidence" value="ECO:0007669"/>
    <property type="project" value="UniProtKB-EC"/>
</dbReference>
<comment type="caution">
    <text evidence="21">Lacks conserved residue(s) required for the propagation of feature annotation.</text>
</comment>
<keyword evidence="16 21" id="KW-1015">Disulfide bond</keyword>
<feature type="domain" description="SRCR" evidence="23">
    <location>
        <begin position="256"/>
        <end position="354"/>
    </location>
</feature>
<keyword evidence="8" id="KW-0479">Metal-binding</keyword>
<keyword evidence="26" id="KW-1185">Reference proteome</keyword>
<evidence type="ECO:0000256" key="20">
    <source>
        <dbReference type="ARBA" id="ARBA00047861"/>
    </source>
</evidence>
<dbReference type="AlphaFoldDB" id="A0A8J2R0P8"/>
<dbReference type="InterPro" id="IPR005829">
    <property type="entry name" value="Sugar_transporter_CS"/>
</dbReference>
<comment type="subcellular location">
    <subcellularLocation>
        <location evidence="2">Membrane</location>
        <topology evidence="2">Multi-pass membrane protein</topology>
    </subcellularLocation>
    <subcellularLocation>
        <location evidence="3">Secreted</location>
        <location evidence="3">Extracellular space</location>
    </subcellularLocation>
</comment>
<dbReference type="Proteomes" id="UP000789524">
    <property type="component" value="Unassembled WGS sequence"/>
</dbReference>
<dbReference type="InterPro" id="IPR001695">
    <property type="entry name" value="Lysyl_oxidase"/>
</dbReference>
<dbReference type="PROSITE" id="PS00926">
    <property type="entry name" value="LYSYL_OXIDASE"/>
    <property type="match status" value="1"/>
</dbReference>
<keyword evidence="7 22" id="KW-0812">Transmembrane</keyword>
<evidence type="ECO:0000313" key="26">
    <source>
        <dbReference type="Proteomes" id="UP000789524"/>
    </source>
</evidence>
<dbReference type="InterPro" id="IPR020846">
    <property type="entry name" value="MFS_dom"/>
</dbReference>
<evidence type="ECO:0000259" key="23">
    <source>
        <dbReference type="PROSITE" id="PS50287"/>
    </source>
</evidence>
<evidence type="ECO:0000256" key="17">
    <source>
        <dbReference type="ARBA" id="ARBA00023170"/>
    </source>
</evidence>
<dbReference type="GO" id="GO:0005507">
    <property type="term" value="F:copper ion binding"/>
    <property type="evidence" value="ECO:0007669"/>
    <property type="project" value="InterPro"/>
</dbReference>
<feature type="transmembrane region" description="Helical" evidence="22">
    <location>
        <begin position="87"/>
        <end position="110"/>
    </location>
</feature>
<dbReference type="OrthoDB" id="547291at2759"/>
<keyword evidence="17" id="KW-0675">Receptor</keyword>
<dbReference type="InterPro" id="IPR019828">
    <property type="entry name" value="Lysyl_oxidase_CS"/>
</dbReference>
<dbReference type="FunFam" id="3.10.250.10:FF:000007">
    <property type="entry name" value="Soluble scavenger receptor cysteine-rich domain-containing protein SSC5D"/>
    <property type="match status" value="1"/>
</dbReference>
<feature type="domain" description="SRCR" evidence="23">
    <location>
        <begin position="384"/>
        <end position="484"/>
    </location>
</feature>
<dbReference type="PRINTS" id="PR00074">
    <property type="entry name" value="LYSYLOXIDASE"/>
</dbReference>
<dbReference type="InterPro" id="IPR001190">
    <property type="entry name" value="SRCR"/>
</dbReference>
<dbReference type="GO" id="GO:0005615">
    <property type="term" value="C:extracellular space"/>
    <property type="evidence" value="ECO:0007669"/>
    <property type="project" value="TreeGrafter"/>
</dbReference>
<evidence type="ECO:0000313" key="25">
    <source>
        <dbReference type="EMBL" id="CAG9569136.1"/>
    </source>
</evidence>
<dbReference type="PANTHER" id="PTHR45817:SF4">
    <property type="entry name" value="LYSYL OXIDASE-LIKE-RELATED"/>
    <property type="match status" value="1"/>
</dbReference>
<feature type="disulfide bond" evidence="21">
    <location>
        <begin position="422"/>
        <end position="483"/>
    </location>
</feature>
<name>A0A8J2R0P8_9NEOP</name>
<comment type="catalytic activity">
    <reaction evidence="20">
        <text>L-lysyl-[protein] + O2 + H2O = (S)-2-amino-6-oxohexanoyl-[protein] + H2O2 + NH4(+)</text>
        <dbReference type="Rhea" id="RHEA:24544"/>
        <dbReference type="Rhea" id="RHEA-COMP:9752"/>
        <dbReference type="Rhea" id="RHEA-COMP:12448"/>
        <dbReference type="ChEBI" id="CHEBI:15377"/>
        <dbReference type="ChEBI" id="CHEBI:15379"/>
        <dbReference type="ChEBI" id="CHEBI:16240"/>
        <dbReference type="ChEBI" id="CHEBI:28938"/>
        <dbReference type="ChEBI" id="CHEBI:29969"/>
        <dbReference type="ChEBI" id="CHEBI:131803"/>
        <dbReference type="EC" id="1.4.3.13"/>
    </reaction>
</comment>
<evidence type="ECO:0000256" key="18">
    <source>
        <dbReference type="ARBA" id="ARBA00023180"/>
    </source>
</evidence>
<keyword evidence="5" id="KW-0886">LTQ</keyword>
<feature type="domain" description="Major facilitator superfamily (MFS) profile" evidence="24">
    <location>
        <begin position="1"/>
        <end position="172"/>
    </location>
</feature>
<evidence type="ECO:0000256" key="13">
    <source>
        <dbReference type="ARBA" id="ARBA00023002"/>
    </source>
</evidence>
<dbReference type="Pfam" id="PF00083">
    <property type="entry name" value="Sugar_tr"/>
    <property type="match status" value="1"/>
</dbReference>
<keyword evidence="11" id="KW-0801">TPQ</keyword>
<evidence type="ECO:0000256" key="19">
    <source>
        <dbReference type="ARBA" id="ARBA00038869"/>
    </source>
</evidence>
<comment type="cofactor">
    <cofactor evidence="1">
        <name>Cu cation</name>
        <dbReference type="ChEBI" id="CHEBI:23378"/>
    </cofactor>
</comment>
<evidence type="ECO:0000256" key="16">
    <source>
        <dbReference type="ARBA" id="ARBA00023157"/>
    </source>
</evidence>
<dbReference type="GO" id="GO:0022857">
    <property type="term" value="F:transmembrane transporter activity"/>
    <property type="evidence" value="ECO:0007669"/>
    <property type="project" value="InterPro"/>
</dbReference>
<dbReference type="PANTHER" id="PTHR45817">
    <property type="entry name" value="LYSYL OXIDASE-LIKE-RELATED"/>
    <property type="match status" value="1"/>
</dbReference>
<dbReference type="SUPFAM" id="SSF56487">
    <property type="entry name" value="SRCR-like"/>
    <property type="match status" value="2"/>
</dbReference>
<evidence type="ECO:0000256" key="1">
    <source>
        <dbReference type="ARBA" id="ARBA00001935"/>
    </source>
</evidence>
<dbReference type="InterPro" id="IPR036772">
    <property type="entry name" value="SRCR-like_dom_sf"/>
</dbReference>
<dbReference type="PROSITE" id="PS50287">
    <property type="entry name" value="SRCR_2"/>
    <property type="match status" value="2"/>
</dbReference>
<dbReference type="GO" id="GO:0016020">
    <property type="term" value="C:membrane"/>
    <property type="evidence" value="ECO:0007669"/>
    <property type="project" value="UniProtKB-SubCell"/>
</dbReference>
<evidence type="ECO:0000256" key="15">
    <source>
        <dbReference type="ARBA" id="ARBA00023136"/>
    </source>
</evidence>
<dbReference type="EMBL" id="CAKASE010000062">
    <property type="protein sequence ID" value="CAG9569136.1"/>
    <property type="molecule type" value="Genomic_DNA"/>
</dbReference>
<evidence type="ECO:0000256" key="9">
    <source>
        <dbReference type="ARBA" id="ARBA00022729"/>
    </source>
</evidence>
<dbReference type="EC" id="1.4.3.13" evidence="19"/>
<evidence type="ECO:0000256" key="5">
    <source>
        <dbReference type="ARBA" id="ARBA00022477"/>
    </source>
</evidence>
<keyword evidence="15 22" id="KW-0472">Membrane</keyword>
<dbReference type="FunFam" id="3.10.250.10:FF:000001">
    <property type="entry name" value="Lysyl oxidase 4 isoform X1"/>
    <property type="match status" value="1"/>
</dbReference>
<dbReference type="Pfam" id="PF00530">
    <property type="entry name" value="SRCR"/>
    <property type="match status" value="2"/>
</dbReference>
<feature type="transmembrane region" description="Helical" evidence="22">
    <location>
        <begin position="64"/>
        <end position="81"/>
    </location>
</feature>
<evidence type="ECO:0000256" key="3">
    <source>
        <dbReference type="ARBA" id="ARBA00004239"/>
    </source>
</evidence>
<reference evidence="25" key="1">
    <citation type="submission" date="2021-09" db="EMBL/GenBank/DDBJ databases">
        <authorList>
            <person name="Martin H S."/>
        </authorList>
    </citation>
    <scope>NUCLEOTIDE SEQUENCE</scope>
</reference>
<evidence type="ECO:0000256" key="22">
    <source>
        <dbReference type="SAM" id="Phobius"/>
    </source>
</evidence>
<protein>
    <recommendedName>
        <fullName evidence="19">protein-lysine 6-oxidase</fullName>
        <ecNumber evidence="19">1.4.3.13</ecNumber>
    </recommendedName>
</protein>
<comment type="caution">
    <text evidence="25">The sequence shown here is derived from an EMBL/GenBank/DDBJ whole genome shotgun (WGS) entry which is preliminary data.</text>
</comment>
<dbReference type="InterPro" id="IPR050912">
    <property type="entry name" value="LOX-like_protein"/>
</dbReference>
<keyword evidence="12 22" id="KW-1133">Transmembrane helix</keyword>
<accession>A0A8J2R0P8</accession>
<feature type="disulfide bond" evidence="21">
    <location>
        <begin position="451"/>
        <end position="461"/>
    </location>
</feature>
<dbReference type="Gene3D" id="3.10.250.10">
    <property type="entry name" value="SRCR-like domain"/>
    <property type="match status" value="2"/>
</dbReference>
<dbReference type="PRINTS" id="PR00258">
    <property type="entry name" value="SPERACTRCPTR"/>
</dbReference>
<keyword evidence="18" id="KW-0325">Glycoprotein</keyword>
<feature type="transmembrane region" description="Helical" evidence="22">
    <location>
        <begin position="34"/>
        <end position="52"/>
    </location>
</feature>
<dbReference type="Pfam" id="PF01186">
    <property type="entry name" value="Lysyl_oxidase"/>
    <property type="match status" value="1"/>
</dbReference>
<dbReference type="SUPFAM" id="SSF103473">
    <property type="entry name" value="MFS general substrate transporter"/>
    <property type="match status" value="1"/>
</dbReference>
<feature type="transmembrane region" description="Helical" evidence="22">
    <location>
        <begin position="122"/>
        <end position="144"/>
    </location>
</feature>
<evidence type="ECO:0000256" key="2">
    <source>
        <dbReference type="ARBA" id="ARBA00004141"/>
    </source>
</evidence>
<feature type="disulfide bond" evidence="21">
    <location>
        <begin position="323"/>
        <end position="333"/>
    </location>
</feature>
<dbReference type="PROSITE" id="PS00217">
    <property type="entry name" value="SUGAR_TRANSPORT_2"/>
    <property type="match status" value="1"/>
</dbReference>
<dbReference type="SMART" id="SM00202">
    <property type="entry name" value="SR"/>
    <property type="match status" value="2"/>
</dbReference>
<dbReference type="PROSITE" id="PS50850">
    <property type="entry name" value="MFS"/>
    <property type="match status" value="1"/>
</dbReference>
<evidence type="ECO:0000256" key="21">
    <source>
        <dbReference type="PROSITE-ProRule" id="PRU00196"/>
    </source>
</evidence>
<evidence type="ECO:0000259" key="24">
    <source>
        <dbReference type="PROSITE" id="PS50850"/>
    </source>
</evidence>
<dbReference type="InterPro" id="IPR005828">
    <property type="entry name" value="MFS_sugar_transport-like"/>
</dbReference>
<organism evidence="25 26">
    <name type="scientific">Danaus chrysippus</name>
    <name type="common">African queen</name>
    <dbReference type="NCBI Taxonomy" id="151541"/>
    <lineage>
        <taxon>Eukaryota</taxon>
        <taxon>Metazoa</taxon>
        <taxon>Ecdysozoa</taxon>
        <taxon>Arthropoda</taxon>
        <taxon>Hexapoda</taxon>
        <taxon>Insecta</taxon>
        <taxon>Pterygota</taxon>
        <taxon>Neoptera</taxon>
        <taxon>Endopterygota</taxon>
        <taxon>Lepidoptera</taxon>
        <taxon>Glossata</taxon>
        <taxon>Ditrysia</taxon>
        <taxon>Papilionoidea</taxon>
        <taxon>Nymphalidae</taxon>
        <taxon>Danainae</taxon>
        <taxon>Danaini</taxon>
        <taxon>Danaina</taxon>
        <taxon>Danaus</taxon>
        <taxon>Anosia</taxon>
    </lineage>
</organism>
<sequence>MLIGFTLSWSGPIIQKLQDLEQSPLSTKLTDTEASFIGSLLYIGCIPGPYLVGWLSNVKGRKACLLLGSLISVIGYILLIITRTLAMLYVGRILTGLGVGCVFLMVIVYLGEIASTNRRGTLLAIVGIFATLGGMVLFSAAIFFSYQGTNYVGLAINVIFTLGVLMIPESPMFHVLKGDDNAVKKTLQDLDRLDDLEKLTAAKKDYRTISNIKDWRDLFTLKVLILCKDLSENERATRAAFVQRLLNSNKYLEGRLKLVGGSSKYEGNVYIYHAGRWGAVCDDSWDEAAATVVCGIFNKTGTATYGGQFGETKEKFWMDDIVCEGDEKSLTECVFSGWGSSDCESNEVAGVICNEDIQNSIPIKIKEEEKIRIHEAVDVRAVSLRLVGGSSSSEGRVEIYYNGVWGSICPDGWTIFEAAAVCHHLALGFAEQALQTDYFGNSPIILSGVACEGNETNLFMCKHRQFGQTYCPGDIGHVAAVVCTHYLADLHLDSLAIIRSAHLQDVPMFQLQCAMEENCLSKSAYEIQKTNPNWQFETRRLLRFTASSLNIGNAEFRPYLPKHLWQWHLCHMHYHSMEVFATFDILDMTGRRVAEGHKASFCLEDNTCLPGVEKKYSCKNYGDQGVSINCSDIYLYNIDCQWVDVTDVAPGDYTFKVAVNPHARVAEQSYHNNAAVCSLRLSDTNAYVYSCNMEKP</sequence>
<evidence type="ECO:0000256" key="6">
    <source>
        <dbReference type="ARBA" id="ARBA00022525"/>
    </source>
</evidence>
<evidence type="ECO:0000256" key="12">
    <source>
        <dbReference type="ARBA" id="ARBA00022989"/>
    </source>
</evidence>